<dbReference type="EMBL" id="JBJUIK010000007">
    <property type="protein sequence ID" value="KAL3522820.1"/>
    <property type="molecule type" value="Genomic_DNA"/>
</dbReference>
<keyword evidence="2" id="KW-1185">Reference proteome</keyword>
<evidence type="ECO:0000313" key="2">
    <source>
        <dbReference type="Proteomes" id="UP001630127"/>
    </source>
</evidence>
<sequence>MHSWGDVDVAAEDDDGKLLDEMEVQEDLVVELLLLLLTVKLGDLEIVAEDLLKLLPSATSFSLVQFLSNVEFPVVRAKEKPNPKA</sequence>
<reference evidence="1 2" key="1">
    <citation type="submission" date="2024-11" db="EMBL/GenBank/DDBJ databases">
        <title>A near-complete genome assembly of Cinchona calisaya.</title>
        <authorList>
            <person name="Lian D.C."/>
            <person name="Zhao X.W."/>
            <person name="Wei L."/>
        </authorList>
    </citation>
    <scope>NUCLEOTIDE SEQUENCE [LARGE SCALE GENOMIC DNA]</scope>
    <source>
        <tissue evidence="1">Nenye</tissue>
    </source>
</reference>
<proteinExistence type="predicted"/>
<organism evidence="1 2">
    <name type="scientific">Cinchona calisaya</name>
    <dbReference type="NCBI Taxonomy" id="153742"/>
    <lineage>
        <taxon>Eukaryota</taxon>
        <taxon>Viridiplantae</taxon>
        <taxon>Streptophyta</taxon>
        <taxon>Embryophyta</taxon>
        <taxon>Tracheophyta</taxon>
        <taxon>Spermatophyta</taxon>
        <taxon>Magnoliopsida</taxon>
        <taxon>eudicotyledons</taxon>
        <taxon>Gunneridae</taxon>
        <taxon>Pentapetalae</taxon>
        <taxon>asterids</taxon>
        <taxon>lamiids</taxon>
        <taxon>Gentianales</taxon>
        <taxon>Rubiaceae</taxon>
        <taxon>Cinchonoideae</taxon>
        <taxon>Cinchoneae</taxon>
        <taxon>Cinchona</taxon>
    </lineage>
</organism>
<gene>
    <name evidence="1" type="ORF">ACH5RR_015654</name>
</gene>
<accession>A0ABD2ZWW4</accession>
<dbReference type="Proteomes" id="UP001630127">
    <property type="component" value="Unassembled WGS sequence"/>
</dbReference>
<comment type="caution">
    <text evidence="1">The sequence shown here is derived from an EMBL/GenBank/DDBJ whole genome shotgun (WGS) entry which is preliminary data.</text>
</comment>
<dbReference type="AlphaFoldDB" id="A0ABD2ZWW4"/>
<evidence type="ECO:0000313" key="1">
    <source>
        <dbReference type="EMBL" id="KAL3522820.1"/>
    </source>
</evidence>
<protein>
    <submittedName>
        <fullName evidence="1">Uncharacterized protein</fullName>
    </submittedName>
</protein>
<name>A0ABD2ZWW4_9GENT</name>